<dbReference type="InterPro" id="IPR036237">
    <property type="entry name" value="Xyl_isomerase-like_sf"/>
</dbReference>
<name>V9Z3X3_9ACTN</name>
<dbReference type="Pfam" id="PF01261">
    <property type="entry name" value="AP_endonuc_2"/>
    <property type="match status" value="1"/>
</dbReference>
<dbReference type="InterPro" id="IPR013022">
    <property type="entry name" value="Xyl_isomerase-like_TIM-brl"/>
</dbReference>
<dbReference type="AlphaFoldDB" id="V9Z3X3"/>
<dbReference type="SUPFAM" id="SSF51658">
    <property type="entry name" value="Xylose isomerase-like"/>
    <property type="match status" value="1"/>
</dbReference>
<sequence>MRLAVITDELGQDPETVFPTIRQLGFTGVEIRSFQDTPPHKLTDTQCTKLRSLAARYELSVAGFCPPVFKCPALTDDADLEAARTVFKDSLKVAAALGAPHMRIFTFYRAGEPAPKIAAARVAQLLSGIDTAGVDLLVETGTRTNTPTVAHTLQFLEALGDPRVGILWDPGNGVFSGWETSPFPREYEAGRGLIRHIHVKDPRGQDEYVRLGDGDVPWTRILGRLREDGYDGWLSLETHWRIGRVLPPEQRDVPWGRDFSADGFEASVECMQRLRGMVRT</sequence>
<dbReference type="InterPro" id="IPR050312">
    <property type="entry name" value="IolE/XylAMocC-like"/>
</dbReference>
<geneLocation type="plasmid" evidence="2">
    <name>pFRL2</name>
</geneLocation>
<accession>V9Z3X3</accession>
<gene>
    <name evidence="2" type="ORF">pFRL2_14</name>
</gene>
<evidence type="ECO:0000313" key="2">
    <source>
        <dbReference type="EMBL" id="AHE38689.1"/>
    </source>
</evidence>
<keyword evidence="2" id="KW-0614">Plasmid</keyword>
<dbReference type="PANTHER" id="PTHR12110">
    <property type="entry name" value="HYDROXYPYRUVATE ISOMERASE"/>
    <property type="match status" value="1"/>
</dbReference>
<dbReference type="RefSeq" id="WP_024126071.1">
    <property type="nucleotide sequence ID" value="NC_023282.1"/>
</dbReference>
<dbReference type="PANTHER" id="PTHR12110:SF41">
    <property type="entry name" value="INOSOSE DEHYDRATASE"/>
    <property type="match status" value="1"/>
</dbReference>
<proteinExistence type="predicted"/>
<evidence type="ECO:0000259" key="1">
    <source>
        <dbReference type="Pfam" id="PF01261"/>
    </source>
</evidence>
<reference evidence="2" key="1">
    <citation type="submission" date="2013-09" db="EMBL/GenBank/DDBJ databases">
        <title>Complete nucleotide sequence of Streptomyces linear plasmid pFRL2.</title>
        <authorList>
            <person name="Chen Z."/>
            <person name="Fang P."/>
            <person name="Qin Z."/>
        </authorList>
    </citation>
    <scope>NUCLEOTIDE SEQUENCE</scope>
    <source>
        <plasmid evidence="2">pFRL2</plasmid>
    </source>
</reference>
<dbReference type="Gene3D" id="3.20.20.150">
    <property type="entry name" value="Divalent-metal-dependent TIM barrel enzymes"/>
    <property type="match status" value="1"/>
</dbReference>
<feature type="domain" description="Xylose isomerase-like TIM barrel" evidence="1">
    <location>
        <begin position="21"/>
        <end position="248"/>
    </location>
</feature>
<dbReference type="EMBL" id="KF602047">
    <property type="protein sequence ID" value="AHE38689.1"/>
    <property type="molecule type" value="Genomic_DNA"/>
</dbReference>
<organism evidence="2">
    <name type="scientific">Streptomyces sp. FR1</name>
    <dbReference type="NCBI Taxonomy" id="349971"/>
    <lineage>
        <taxon>Bacteria</taxon>
        <taxon>Bacillati</taxon>
        <taxon>Actinomycetota</taxon>
        <taxon>Actinomycetes</taxon>
        <taxon>Kitasatosporales</taxon>
        <taxon>Streptomycetaceae</taxon>
        <taxon>Streptomyces</taxon>
    </lineage>
</organism>
<protein>
    <recommendedName>
        <fullName evidence="1">Xylose isomerase-like TIM barrel domain-containing protein</fullName>
    </recommendedName>
</protein>